<dbReference type="Proteomes" id="UP000063718">
    <property type="component" value="Unassembled WGS sequence"/>
</dbReference>
<dbReference type="InterPro" id="IPR029063">
    <property type="entry name" value="SAM-dependent_MTases_sf"/>
</dbReference>
<evidence type="ECO:0000259" key="8">
    <source>
        <dbReference type="Pfam" id="PF12161"/>
    </source>
</evidence>
<dbReference type="InterPro" id="IPR002052">
    <property type="entry name" value="DNA_methylase_N6_adenine_CS"/>
</dbReference>
<keyword evidence="2 9" id="KW-0489">Methyltransferase</keyword>
<keyword evidence="4" id="KW-0949">S-adenosyl-L-methionine</keyword>
<evidence type="ECO:0000256" key="6">
    <source>
        <dbReference type="ARBA" id="ARBA00047942"/>
    </source>
</evidence>
<dbReference type="EC" id="2.1.1.72" evidence="1"/>
<evidence type="ECO:0000259" key="7">
    <source>
        <dbReference type="Pfam" id="PF02384"/>
    </source>
</evidence>
<feature type="domain" description="N6 adenine-specific DNA methyltransferase N-terminal" evidence="8">
    <location>
        <begin position="34"/>
        <end position="170"/>
    </location>
</feature>
<dbReference type="Pfam" id="PF02384">
    <property type="entry name" value="N6_Mtase"/>
    <property type="match status" value="1"/>
</dbReference>
<protein>
    <recommendedName>
        <fullName evidence="1">site-specific DNA-methyltransferase (adenine-specific)</fullName>
        <ecNumber evidence="1">2.1.1.72</ecNumber>
    </recommendedName>
</protein>
<feature type="domain" description="DNA methylase adenine-specific" evidence="7">
    <location>
        <begin position="196"/>
        <end position="510"/>
    </location>
</feature>
<dbReference type="InterPro" id="IPR003356">
    <property type="entry name" value="DNA_methylase_A-5"/>
</dbReference>
<organism evidence="9">
    <name type="scientific">Moorella thermoacetica Y72</name>
    <dbReference type="NCBI Taxonomy" id="1325331"/>
    <lineage>
        <taxon>Bacteria</taxon>
        <taxon>Bacillati</taxon>
        <taxon>Bacillota</taxon>
        <taxon>Clostridia</taxon>
        <taxon>Neomoorellales</taxon>
        <taxon>Neomoorellaceae</taxon>
        <taxon>Neomoorella</taxon>
    </lineage>
</organism>
<accession>A0A0S6U7K9</accession>
<dbReference type="PANTHER" id="PTHR42933">
    <property type="entry name" value="SLR6095 PROTEIN"/>
    <property type="match status" value="1"/>
</dbReference>
<dbReference type="PROSITE" id="PS00092">
    <property type="entry name" value="N6_MTASE"/>
    <property type="match status" value="1"/>
</dbReference>
<keyword evidence="5" id="KW-0680">Restriction system</keyword>
<dbReference type="GO" id="GO:0003677">
    <property type="term" value="F:DNA binding"/>
    <property type="evidence" value="ECO:0007669"/>
    <property type="project" value="InterPro"/>
</dbReference>
<evidence type="ECO:0000256" key="5">
    <source>
        <dbReference type="ARBA" id="ARBA00022747"/>
    </source>
</evidence>
<dbReference type="EMBL" id="DF238840">
    <property type="protein sequence ID" value="GAF24978.1"/>
    <property type="molecule type" value="Genomic_DNA"/>
</dbReference>
<dbReference type="PRINTS" id="PR00507">
    <property type="entry name" value="N12N6MTFRASE"/>
</dbReference>
<dbReference type="AlphaFoldDB" id="A0A0S6U7K9"/>
<evidence type="ECO:0000256" key="4">
    <source>
        <dbReference type="ARBA" id="ARBA00022691"/>
    </source>
</evidence>
<proteinExistence type="predicted"/>
<dbReference type="GO" id="GO:0008170">
    <property type="term" value="F:N-methyltransferase activity"/>
    <property type="evidence" value="ECO:0007669"/>
    <property type="project" value="InterPro"/>
</dbReference>
<dbReference type="REBASE" id="82331">
    <property type="entry name" value="M.MthY72ORF306P"/>
</dbReference>
<name>A0A0S6U7K9_NEOTH</name>
<evidence type="ECO:0000256" key="2">
    <source>
        <dbReference type="ARBA" id="ARBA00022603"/>
    </source>
</evidence>
<dbReference type="GO" id="GO:0009307">
    <property type="term" value="P:DNA restriction-modification system"/>
    <property type="evidence" value="ECO:0007669"/>
    <property type="project" value="UniProtKB-KW"/>
</dbReference>
<dbReference type="PANTHER" id="PTHR42933:SF3">
    <property type="entry name" value="TYPE I RESTRICTION ENZYME MJAVIII METHYLASE SUBUNIT"/>
    <property type="match status" value="1"/>
</dbReference>
<gene>
    <name evidence="9" type="ORF">MTY_0306</name>
</gene>
<dbReference type="GO" id="GO:0009007">
    <property type="term" value="F:site-specific DNA-methyltransferase (adenine-specific) activity"/>
    <property type="evidence" value="ECO:0007669"/>
    <property type="project" value="UniProtKB-EC"/>
</dbReference>
<keyword evidence="3 9" id="KW-0808">Transferase</keyword>
<sequence>MLVTQYSKNRKQASKVCNLCRGWFNMENGQLTWITNFIWGIADDVLRDLYVRGKYRDVILPMTVIRRLDAVLEPTKQAVLDMKASLDKAGIVHQDAALRQAAGQAFYNTSPFTLRDLKARASRQQLEADFRAYLDGFSPNVQEIIDNFEFRNQIPRLAKADALGTLIEKFLDPSINLSPYPVLNSDGTIRLPGLDNHAIGTIFEELVRRFNEENNEEAGEHWTPRDAVRLMARLIFEPVADQIESGTYLLYDGACGTGGMLTVAQETLVQLAKERGKEVSVHLFGQEINAETYAICKADLLLKGEGDAADNIVGGPEHSTLSNDAFPGRTFDFMLSNPPYGKSWKSDLERMGGKAGIKDPRFVVQHRGEELSLITRTSDGQMLFLVNMLSKMKHDTPLGSRIAEVHNGSSLFTGDAGQGESNIRRWIIENDWLEAIVALPLNMFYNTGIATYIWVLTNRKPEHRKGRVQLIDATQWYKPLRKNLGKKNCELSEEDIRRIVDTFLKFEETEQSKIFPNAAFGYWKVTVERPLRLKGIDPERAYTPKEIKALRETAERADDAPPVIKKIHKSGTAPDPLRGLFEATIHGKLRVVEYEPDTELRDSEQIPFLECPACRQPGYLPSLEDQRTAIEAFLRREVLPYAPDAWYDPASVKVGYEINFNRYFYKPKALRTLEEIRADLLAVEKEAEGLLEEILGGITND</sequence>
<dbReference type="Pfam" id="PF12161">
    <property type="entry name" value="HsdM_N"/>
    <property type="match status" value="1"/>
</dbReference>
<dbReference type="GO" id="GO:0032259">
    <property type="term" value="P:methylation"/>
    <property type="evidence" value="ECO:0007669"/>
    <property type="project" value="UniProtKB-KW"/>
</dbReference>
<evidence type="ECO:0000313" key="9">
    <source>
        <dbReference type="EMBL" id="GAF24978.1"/>
    </source>
</evidence>
<dbReference type="InterPro" id="IPR022749">
    <property type="entry name" value="D12N6_MeTrfase_N"/>
</dbReference>
<dbReference type="SUPFAM" id="SSF53335">
    <property type="entry name" value="S-adenosyl-L-methionine-dependent methyltransferases"/>
    <property type="match status" value="1"/>
</dbReference>
<evidence type="ECO:0000256" key="1">
    <source>
        <dbReference type="ARBA" id="ARBA00011900"/>
    </source>
</evidence>
<reference evidence="9" key="1">
    <citation type="journal article" date="2014" name="Gene">
        <title>Genome-guided analysis of transformation efficiency and carbon dioxide assimilation by Moorella thermoacetica Y72.</title>
        <authorList>
            <person name="Tsukahara K."/>
            <person name="Kita A."/>
            <person name="Nakashimada Y."/>
            <person name="Hoshino T."/>
            <person name="Murakami K."/>
        </authorList>
    </citation>
    <scope>NUCLEOTIDE SEQUENCE [LARGE SCALE GENOMIC DNA]</scope>
    <source>
        <strain evidence="9">Y72</strain>
    </source>
</reference>
<dbReference type="Gene3D" id="3.40.50.150">
    <property type="entry name" value="Vaccinia Virus protein VP39"/>
    <property type="match status" value="1"/>
</dbReference>
<dbReference type="InterPro" id="IPR051537">
    <property type="entry name" value="DNA_Adenine_Mtase"/>
</dbReference>
<evidence type="ECO:0000256" key="3">
    <source>
        <dbReference type="ARBA" id="ARBA00022679"/>
    </source>
</evidence>
<comment type="catalytic activity">
    <reaction evidence="6">
        <text>a 2'-deoxyadenosine in DNA + S-adenosyl-L-methionine = an N(6)-methyl-2'-deoxyadenosine in DNA + S-adenosyl-L-homocysteine + H(+)</text>
        <dbReference type="Rhea" id="RHEA:15197"/>
        <dbReference type="Rhea" id="RHEA-COMP:12418"/>
        <dbReference type="Rhea" id="RHEA-COMP:12419"/>
        <dbReference type="ChEBI" id="CHEBI:15378"/>
        <dbReference type="ChEBI" id="CHEBI:57856"/>
        <dbReference type="ChEBI" id="CHEBI:59789"/>
        <dbReference type="ChEBI" id="CHEBI:90615"/>
        <dbReference type="ChEBI" id="CHEBI:90616"/>
        <dbReference type="EC" id="2.1.1.72"/>
    </reaction>
</comment>